<comment type="caution">
    <text evidence="1">The sequence shown here is derived from an EMBL/GenBank/DDBJ whole genome shotgun (WGS) entry which is preliminary data.</text>
</comment>
<dbReference type="AlphaFoldDB" id="A0A4R9M3Y9"/>
<dbReference type="SUPFAM" id="SSF82185">
    <property type="entry name" value="Histone H3 K4-specific methyltransferase SET7/9 N-terminal domain"/>
    <property type="match status" value="1"/>
</dbReference>
<accession>A0A4R9M3Y9</accession>
<evidence type="ECO:0000313" key="1">
    <source>
        <dbReference type="EMBL" id="TGN19989.1"/>
    </source>
</evidence>
<organism evidence="1 2">
    <name type="scientific">Leptospira idonii</name>
    <dbReference type="NCBI Taxonomy" id="1193500"/>
    <lineage>
        <taxon>Bacteria</taxon>
        <taxon>Pseudomonadati</taxon>
        <taxon>Spirochaetota</taxon>
        <taxon>Spirochaetia</taxon>
        <taxon>Leptospirales</taxon>
        <taxon>Leptospiraceae</taxon>
        <taxon>Leptospira</taxon>
    </lineage>
</organism>
<reference evidence="1" key="1">
    <citation type="journal article" date="2019" name="PLoS Negl. Trop. Dis.">
        <title>Revisiting the worldwide diversity of Leptospira species in the environment.</title>
        <authorList>
            <person name="Vincent A.T."/>
            <person name="Schiettekatte O."/>
            <person name="Bourhy P."/>
            <person name="Veyrier F.J."/>
            <person name="Picardeau M."/>
        </authorList>
    </citation>
    <scope>NUCLEOTIDE SEQUENCE [LARGE SCALE GENOMIC DNA]</scope>
    <source>
        <strain evidence="1">201300427</strain>
    </source>
</reference>
<dbReference type="EMBL" id="RQHW01000018">
    <property type="protein sequence ID" value="TGN19989.1"/>
    <property type="molecule type" value="Genomic_DNA"/>
</dbReference>
<protein>
    <recommendedName>
        <fullName evidence="3">Membrane-binding protein</fullName>
    </recommendedName>
</protein>
<gene>
    <name evidence="1" type="ORF">EHS15_06335</name>
</gene>
<sequence>MNRLFDRFFFFGIVFILPFSCTETKIQSTDPKISYAGEYLLYEAHPFTGILVTDLPSVSIKRESSYKNGLLNGEELDLYANGVTASQRLYEDGKKVGIHKGYFPDQKPRFLYSYKDNSFHGEYWEWYNSGKVYTYAFYENGNAKVRKVWRENGDIYINYVFSLGKAYGYPGAKLCDQVRGKDGG</sequence>
<dbReference type="Proteomes" id="UP000298058">
    <property type="component" value="Unassembled WGS sequence"/>
</dbReference>
<dbReference type="OrthoDB" id="336989at2"/>
<dbReference type="Gene3D" id="3.90.930.1">
    <property type="match status" value="1"/>
</dbReference>
<dbReference type="RefSeq" id="WP_135759707.1">
    <property type="nucleotide sequence ID" value="NZ_RQHW01000018.1"/>
</dbReference>
<evidence type="ECO:0000313" key="2">
    <source>
        <dbReference type="Proteomes" id="UP000298058"/>
    </source>
</evidence>
<proteinExistence type="predicted"/>
<name>A0A4R9M3Y9_9LEPT</name>
<evidence type="ECO:0008006" key="3">
    <source>
        <dbReference type="Google" id="ProtNLM"/>
    </source>
</evidence>
<keyword evidence="2" id="KW-1185">Reference proteome</keyword>